<dbReference type="OrthoDB" id="270584at2759"/>
<sequence>MLPVGSLEFQYELGDGPAGAPKLGGHQRLLHRAAAPPGRRVRASVCCASISTSAAKQLVLPAAASPAPLGALVTRAQAGLLMAAAAARAVLSPPVRAQQRRQRKLTQPTRKVKAEASAAAAQAASNQHLAASRELPAAAAARQSSSSSSSSSVAAAQHPARAAQRFLAGGVAGAVSKTLVAPMERISTLLMTPVAHQRLSVTQAVGHAWRDGGLPGLYRGHAATLVKIFPASAIQFAVFNTVKDSFLAARQPRRQPQGAQQAQQPSQDLANHERLVAGAAAGAAAACCCYPLESMRTAMSMAGGVRGNLLQAAGTVVAAHGVGGLYRGFRAALVGDVLGNALGFTAYEMGNRVYRDLSGGKHAPPHIRGLIGACSASCVLTLTMPLEVVRRRLQVQGLAGRPVLYRGTVDCIQQVLRKDGLRGFYAAALPSYLKVAPSIGCMYFCFELLMSRMPAPPAAVSPTAGPAALPSPAAAAGVPRHSTSLRAASQHT</sequence>
<feature type="repeat" description="Solcar" evidence="6">
    <location>
        <begin position="160"/>
        <end position="245"/>
    </location>
</feature>
<keyword evidence="3 6" id="KW-0812">Transmembrane</keyword>
<dbReference type="Gene3D" id="1.50.40.10">
    <property type="entry name" value="Mitochondrial carrier domain"/>
    <property type="match status" value="1"/>
</dbReference>
<dbReference type="PROSITE" id="PS50920">
    <property type="entry name" value="SOLCAR"/>
    <property type="match status" value="3"/>
</dbReference>
<dbReference type="GO" id="GO:0055085">
    <property type="term" value="P:transmembrane transport"/>
    <property type="evidence" value="ECO:0007669"/>
    <property type="project" value="InterPro"/>
</dbReference>
<keyword evidence="10" id="KW-1185">Reference proteome</keyword>
<comment type="similarity">
    <text evidence="7">Belongs to the mitochondrial carrier (TC 2.A.29) family.</text>
</comment>
<accession>A0A9D4TWZ6</accession>
<feature type="compositionally biased region" description="Low complexity" evidence="8">
    <location>
        <begin position="466"/>
        <end position="479"/>
    </location>
</feature>
<dbReference type="PANTHER" id="PTHR24089">
    <property type="entry name" value="SOLUTE CARRIER FAMILY 25"/>
    <property type="match status" value="1"/>
</dbReference>
<reference evidence="9" key="2">
    <citation type="submission" date="2020-11" db="EMBL/GenBank/DDBJ databases">
        <authorList>
            <person name="Cecchin M."/>
            <person name="Marcolungo L."/>
            <person name="Rossato M."/>
            <person name="Girolomoni L."/>
            <person name="Cosentino E."/>
            <person name="Cuine S."/>
            <person name="Li-Beisson Y."/>
            <person name="Delledonne M."/>
            <person name="Ballottari M."/>
        </authorList>
    </citation>
    <scope>NUCLEOTIDE SEQUENCE</scope>
    <source>
        <strain evidence="9">211/11P</strain>
        <tissue evidence="9">Whole cell</tissue>
    </source>
</reference>
<evidence type="ECO:0000256" key="7">
    <source>
        <dbReference type="RuleBase" id="RU000488"/>
    </source>
</evidence>
<comment type="caution">
    <text evidence="9">The sequence shown here is derived from an EMBL/GenBank/DDBJ whole genome shotgun (WGS) entry which is preliminary data.</text>
</comment>
<evidence type="ECO:0000313" key="9">
    <source>
        <dbReference type="EMBL" id="KAI3436445.1"/>
    </source>
</evidence>
<feature type="region of interest" description="Disordered" evidence="8">
    <location>
        <begin position="92"/>
        <end position="155"/>
    </location>
</feature>
<dbReference type="AlphaFoldDB" id="A0A9D4TWZ6"/>
<gene>
    <name evidence="9" type="ORF">D9Q98_005862</name>
</gene>
<evidence type="ECO:0000313" key="10">
    <source>
        <dbReference type="Proteomes" id="UP001055712"/>
    </source>
</evidence>
<name>A0A9D4TWZ6_CHLVU</name>
<keyword evidence="2 7" id="KW-0813">Transport</keyword>
<evidence type="ECO:0000256" key="1">
    <source>
        <dbReference type="ARBA" id="ARBA00004141"/>
    </source>
</evidence>
<dbReference type="EMBL" id="SIDB01000002">
    <property type="protein sequence ID" value="KAI3436445.1"/>
    <property type="molecule type" value="Genomic_DNA"/>
</dbReference>
<dbReference type="Pfam" id="PF00153">
    <property type="entry name" value="Mito_carr"/>
    <property type="match status" value="3"/>
</dbReference>
<keyword evidence="5 6" id="KW-0472">Membrane</keyword>
<dbReference type="InterPro" id="IPR002067">
    <property type="entry name" value="MCP"/>
</dbReference>
<evidence type="ECO:0000256" key="6">
    <source>
        <dbReference type="PROSITE-ProRule" id="PRU00282"/>
    </source>
</evidence>
<dbReference type="SUPFAM" id="SSF103506">
    <property type="entry name" value="Mitochondrial carrier"/>
    <property type="match status" value="1"/>
</dbReference>
<dbReference type="InterPro" id="IPR023395">
    <property type="entry name" value="MCP_dom_sf"/>
</dbReference>
<evidence type="ECO:0000256" key="3">
    <source>
        <dbReference type="ARBA" id="ARBA00022692"/>
    </source>
</evidence>
<comment type="subcellular location">
    <subcellularLocation>
        <location evidence="1">Membrane</location>
        <topology evidence="1">Multi-pass membrane protein</topology>
    </subcellularLocation>
</comment>
<feature type="repeat" description="Solcar" evidence="6">
    <location>
        <begin position="269"/>
        <end position="353"/>
    </location>
</feature>
<dbReference type="PRINTS" id="PR00926">
    <property type="entry name" value="MITOCARRIER"/>
</dbReference>
<dbReference type="Proteomes" id="UP001055712">
    <property type="component" value="Unassembled WGS sequence"/>
</dbReference>
<evidence type="ECO:0000256" key="5">
    <source>
        <dbReference type="ARBA" id="ARBA00023136"/>
    </source>
</evidence>
<dbReference type="InterPro" id="IPR018108">
    <property type="entry name" value="MCP_transmembrane"/>
</dbReference>
<organism evidence="9 10">
    <name type="scientific">Chlorella vulgaris</name>
    <name type="common">Green alga</name>
    <dbReference type="NCBI Taxonomy" id="3077"/>
    <lineage>
        <taxon>Eukaryota</taxon>
        <taxon>Viridiplantae</taxon>
        <taxon>Chlorophyta</taxon>
        <taxon>core chlorophytes</taxon>
        <taxon>Trebouxiophyceae</taxon>
        <taxon>Chlorellales</taxon>
        <taxon>Chlorellaceae</taxon>
        <taxon>Chlorella clade</taxon>
        <taxon>Chlorella</taxon>
    </lineage>
</organism>
<feature type="repeat" description="Solcar" evidence="6">
    <location>
        <begin position="363"/>
        <end position="452"/>
    </location>
</feature>
<feature type="compositionally biased region" description="Polar residues" evidence="8">
    <location>
        <begin position="481"/>
        <end position="492"/>
    </location>
</feature>
<keyword evidence="4" id="KW-0677">Repeat</keyword>
<evidence type="ECO:0000256" key="2">
    <source>
        <dbReference type="ARBA" id="ARBA00022448"/>
    </source>
</evidence>
<dbReference type="GO" id="GO:0016020">
    <property type="term" value="C:membrane"/>
    <property type="evidence" value="ECO:0007669"/>
    <property type="project" value="UniProtKB-SubCell"/>
</dbReference>
<reference evidence="9" key="1">
    <citation type="journal article" date="2019" name="Plant J.">
        <title>Chlorella vulgaris genome assembly and annotation reveals the molecular basis for metabolic acclimation to high light conditions.</title>
        <authorList>
            <person name="Cecchin M."/>
            <person name="Marcolungo L."/>
            <person name="Rossato M."/>
            <person name="Girolomoni L."/>
            <person name="Cosentino E."/>
            <person name="Cuine S."/>
            <person name="Li-Beisson Y."/>
            <person name="Delledonne M."/>
            <person name="Ballottari M."/>
        </authorList>
    </citation>
    <scope>NUCLEOTIDE SEQUENCE</scope>
    <source>
        <strain evidence="9">211/11P</strain>
    </source>
</reference>
<feature type="compositionally biased region" description="Low complexity" evidence="8">
    <location>
        <begin position="115"/>
        <end position="155"/>
    </location>
</feature>
<proteinExistence type="inferred from homology"/>
<feature type="region of interest" description="Disordered" evidence="8">
    <location>
        <begin position="466"/>
        <end position="492"/>
    </location>
</feature>
<evidence type="ECO:0000256" key="8">
    <source>
        <dbReference type="SAM" id="MobiDB-lite"/>
    </source>
</evidence>
<evidence type="ECO:0000256" key="4">
    <source>
        <dbReference type="ARBA" id="ARBA00022737"/>
    </source>
</evidence>
<protein>
    <submittedName>
        <fullName evidence="9">Uncharacterized protein</fullName>
    </submittedName>
</protein>